<protein>
    <submittedName>
        <fullName evidence="2">Uncharacterized protein</fullName>
    </submittedName>
</protein>
<feature type="transmembrane region" description="Helical" evidence="1">
    <location>
        <begin position="177"/>
        <end position="199"/>
    </location>
</feature>
<sequence>MRFLDRTPARPVLRWAFVALGLAAIVTGAVAAAAPFRAGLDYRRAYDCERTGGGCFGRERVTIVDLRTFVTVTRNEDGESRERVYEITWERPGGDRTVRRVSKKIFSVVARGRPADLRTWRGEVVGIEVEGVEQWFTPRTGWHLMGWLVLAWAGLGLVLWGLLVSWWDDLFMFAFRLFFWSFTGVMPMVMAMATVLYGLPTGGELALLLGILAVFTGLPAVALWGTFRTR</sequence>
<evidence type="ECO:0000313" key="2">
    <source>
        <dbReference type="EMBL" id="GIJ73069.1"/>
    </source>
</evidence>
<feature type="transmembrane region" description="Helical" evidence="1">
    <location>
        <begin position="12"/>
        <end position="34"/>
    </location>
</feature>
<organism evidence="2 3">
    <name type="scientific">Virgisporangium ochraceum</name>
    <dbReference type="NCBI Taxonomy" id="65505"/>
    <lineage>
        <taxon>Bacteria</taxon>
        <taxon>Bacillati</taxon>
        <taxon>Actinomycetota</taxon>
        <taxon>Actinomycetes</taxon>
        <taxon>Micromonosporales</taxon>
        <taxon>Micromonosporaceae</taxon>
        <taxon>Virgisporangium</taxon>
    </lineage>
</organism>
<proteinExistence type="predicted"/>
<keyword evidence="3" id="KW-1185">Reference proteome</keyword>
<accession>A0A8J3ZZE2</accession>
<name>A0A8J3ZZE2_9ACTN</name>
<dbReference type="EMBL" id="BOPH01000108">
    <property type="protein sequence ID" value="GIJ73069.1"/>
    <property type="molecule type" value="Genomic_DNA"/>
</dbReference>
<comment type="caution">
    <text evidence="2">The sequence shown here is derived from an EMBL/GenBank/DDBJ whole genome shotgun (WGS) entry which is preliminary data.</text>
</comment>
<dbReference type="RefSeq" id="WP_203932896.1">
    <property type="nucleotide sequence ID" value="NZ_BOPH01000108.1"/>
</dbReference>
<keyword evidence="1" id="KW-1133">Transmembrane helix</keyword>
<dbReference type="AlphaFoldDB" id="A0A8J3ZZE2"/>
<dbReference type="Proteomes" id="UP000635606">
    <property type="component" value="Unassembled WGS sequence"/>
</dbReference>
<feature type="transmembrane region" description="Helical" evidence="1">
    <location>
        <begin position="144"/>
        <end position="165"/>
    </location>
</feature>
<evidence type="ECO:0000256" key="1">
    <source>
        <dbReference type="SAM" id="Phobius"/>
    </source>
</evidence>
<evidence type="ECO:0000313" key="3">
    <source>
        <dbReference type="Proteomes" id="UP000635606"/>
    </source>
</evidence>
<keyword evidence="1" id="KW-0812">Transmembrane</keyword>
<keyword evidence="1" id="KW-0472">Membrane</keyword>
<feature type="transmembrane region" description="Helical" evidence="1">
    <location>
        <begin position="205"/>
        <end position="227"/>
    </location>
</feature>
<reference evidence="2" key="1">
    <citation type="submission" date="2021-01" db="EMBL/GenBank/DDBJ databases">
        <title>Whole genome shotgun sequence of Virgisporangium ochraceum NBRC 16418.</title>
        <authorList>
            <person name="Komaki H."/>
            <person name="Tamura T."/>
        </authorList>
    </citation>
    <scope>NUCLEOTIDE SEQUENCE</scope>
    <source>
        <strain evidence="2">NBRC 16418</strain>
    </source>
</reference>
<gene>
    <name evidence="2" type="ORF">Voc01_079860</name>
</gene>